<dbReference type="InterPro" id="IPR050260">
    <property type="entry name" value="FAD-bd_OxRdtase"/>
</dbReference>
<keyword evidence="3" id="KW-0285">Flavoprotein</keyword>
<dbReference type="GO" id="GO:0008942">
    <property type="term" value="F:nitrite reductase [NAD(P)H] activity"/>
    <property type="evidence" value="ECO:0007669"/>
    <property type="project" value="UniProtKB-EC"/>
</dbReference>
<comment type="similarity">
    <text evidence="2">Belongs to the FAD-dependent oxidoreductase family.</text>
</comment>
<accession>A0A6S6TU65</accession>
<evidence type="ECO:0000256" key="3">
    <source>
        <dbReference type="ARBA" id="ARBA00022630"/>
    </source>
</evidence>
<evidence type="ECO:0000259" key="7">
    <source>
        <dbReference type="Pfam" id="PF07992"/>
    </source>
</evidence>
<dbReference type="InterPro" id="IPR041854">
    <property type="entry name" value="BFD-like_2Fe2S-bd_dom_sf"/>
</dbReference>
<dbReference type="PRINTS" id="PR00411">
    <property type="entry name" value="PNDRDTASEI"/>
</dbReference>
<feature type="transmembrane region" description="Helical" evidence="5">
    <location>
        <begin position="565"/>
        <end position="585"/>
    </location>
</feature>
<proteinExistence type="inferred from homology"/>
<sequence length="660" mass="73276">MVAALERQTAPLKNPHESSVIIVGAGPVGIYCAHQLAEKQPETPMTIFGGECWQPYNRVKLTDFLSGSTKESSLYKNLELPNTPYIVSHWNNPIVEIDTENRCVVDSYDEVHYYSELVLALGSKPRVPSIDGVDLQNVFTFRDMQEAQALIGRQVSSRRTVVIGGGLLGIEAAHAMQRFNTEVICIEHSSRLMFNQLDDHATAFVERYLASIDIEVHTSQRVKKIHGTTKVESIELADGEIIECDTVILSTGIQPNIELARNAGIHVGNGIKVDDHLLTNKPHVYAIGECAEHREKTYGIVAPGYEQASVLANRLDGIDARYVGSTSATNLKVLDYPVFSMGENGDYVSSSYEYIYRDIKNNVYRKLVIFNGRLIGAISTGPWKAKNRIQEAVAKQRHIWPWQRKHFVLHGELWKDKEEQSIAEWPANATVCNCMGITRGTLSNSIKAGNVTTESLCKATGASSVCGSCQPLIHELTQSDAPRPAVRMSFLISALAIASIIASFLLFVLPAMPYAGSVQSSWQLDDLWRISLNKQITGYVLLALSVLIALLSFRKRIKRFSFGSFASWRLAHIAIGTLIFAVIFLHTGFRLGSGLNLVLMLTFSGLLLVGAVASVILSKEHLIPTMLASKLRRTSVWTHILLFWPIPTLLGFHIFKSYYF</sequence>
<dbReference type="Pfam" id="PF07992">
    <property type="entry name" value="Pyr_redox_2"/>
    <property type="match status" value="1"/>
</dbReference>
<dbReference type="Pfam" id="PF18267">
    <property type="entry name" value="Rubredoxin_C"/>
    <property type="match status" value="1"/>
</dbReference>
<dbReference type="PANTHER" id="PTHR43429">
    <property type="entry name" value="PYRIDINE NUCLEOTIDE-DISULFIDE OXIDOREDUCTASE DOMAIN-CONTAINING"/>
    <property type="match status" value="1"/>
</dbReference>
<organism evidence="9">
    <name type="scientific">uncultured Thiotrichaceae bacterium</name>
    <dbReference type="NCBI Taxonomy" id="298394"/>
    <lineage>
        <taxon>Bacteria</taxon>
        <taxon>Pseudomonadati</taxon>
        <taxon>Pseudomonadota</taxon>
        <taxon>Gammaproteobacteria</taxon>
        <taxon>Thiotrichales</taxon>
        <taxon>Thiotrichaceae</taxon>
        <taxon>environmental samples</taxon>
    </lineage>
</organism>
<dbReference type="EMBL" id="CACVAY010000095">
    <property type="protein sequence ID" value="CAA6819733.1"/>
    <property type="molecule type" value="Genomic_DNA"/>
</dbReference>
<keyword evidence="5" id="KW-1133">Transmembrane helix</keyword>
<feature type="domain" description="BFD-like [2Fe-2S]-binding" evidence="6">
    <location>
        <begin position="431"/>
        <end position="476"/>
    </location>
</feature>
<feature type="transmembrane region" description="Helical" evidence="5">
    <location>
        <begin position="636"/>
        <end position="655"/>
    </location>
</feature>
<dbReference type="AlphaFoldDB" id="A0A6S6TU65"/>
<dbReference type="PANTHER" id="PTHR43429:SF3">
    <property type="entry name" value="NITRITE REDUCTASE [NAD(P)H]"/>
    <property type="match status" value="1"/>
</dbReference>
<feature type="domain" description="FAD/NAD(P)-binding" evidence="7">
    <location>
        <begin position="19"/>
        <end position="295"/>
    </location>
</feature>
<evidence type="ECO:0000256" key="2">
    <source>
        <dbReference type="ARBA" id="ARBA00006442"/>
    </source>
</evidence>
<evidence type="ECO:0000313" key="9">
    <source>
        <dbReference type="EMBL" id="CAA6819733.1"/>
    </source>
</evidence>
<evidence type="ECO:0000256" key="4">
    <source>
        <dbReference type="ARBA" id="ARBA00022827"/>
    </source>
</evidence>
<protein>
    <submittedName>
        <fullName evidence="9">Nitrite reductase [NAD(P)H] large subunit (EC)</fullName>
        <ecNumber evidence="9">1.7.1.4</ecNumber>
    </submittedName>
</protein>
<reference evidence="9" key="1">
    <citation type="submission" date="2020-01" db="EMBL/GenBank/DDBJ databases">
        <authorList>
            <person name="Meier V. D."/>
            <person name="Meier V D."/>
        </authorList>
    </citation>
    <scope>NUCLEOTIDE SEQUENCE</scope>
    <source>
        <strain evidence="9">HLG_WM_MAG_07</strain>
    </source>
</reference>
<dbReference type="Gene3D" id="1.10.10.1100">
    <property type="entry name" value="BFD-like [2Fe-2S]-binding domain"/>
    <property type="match status" value="1"/>
</dbReference>
<dbReference type="InterPro" id="IPR007419">
    <property type="entry name" value="BFD-like_2Fe2S-bd_dom"/>
</dbReference>
<dbReference type="InterPro" id="IPR041575">
    <property type="entry name" value="Rubredoxin_C"/>
</dbReference>
<name>A0A6S6TU65_9GAMM</name>
<feature type="transmembrane region" description="Helical" evidence="5">
    <location>
        <begin position="490"/>
        <end position="516"/>
    </location>
</feature>
<keyword evidence="5" id="KW-0472">Membrane</keyword>
<dbReference type="EC" id="1.7.1.4" evidence="9"/>
<feature type="transmembrane region" description="Helical" evidence="5">
    <location>
        <begin position="536"/>
        <end position="553"/>
    </location>
</feature>
<gene>
    <name evidence="9" type="ORF">HELGO_WM18938</name>
</gene>
<feature type="transmembrane region" description="Helical" evidence="5">
    <location>
        <begin position="597"/>
        <end position="616"/>
    </location>
</feature>
<keyword evidence="5" id="KW-0812">Transmembrane</keyword>
<evidence type="ECO:0000259" key="8">
    <source>
        <dbReference type="Pfam" id="PF18267"/>
    </source>
</evidence>
<dbReference type="SUPFAM" id="SSF51905">
    <property type="entry name" value="FAD/NAD(P)-binding domain"/>
    <property type="match status" value="1"/>
</dbReference>
<dbReference type="InterPro" id="IPR023753">
    <property type="entry name" value="FAD/NAD-binding_dom"/>
</dbReference>
<dbReference type="PRINTS" id="PR00368">
    <property type="entry name" value="FADPNR"/>
</dbReference>
<evidence type="ECO:0000256" key="5">
    <source>
        <dbReference type="SAM" id="Phobius"/>
    </source>
</evidence>
<keyword evidence="9" id="KW-0560">Oxidoreductase</keyword>
<dbReference type="InterPro" id="IPR036188">
    <property type="entry name" value="FAD/NAD-bd_sf"/>
</dbReference>
<comment type="cofactor">
    <cofactor evidence="1">
        <name>FAD</name>
        <dbReference type="ChEBI" id="CHEBI:57692"/>
    </cofactor>
</comment>
<dbReference type="Gene3D" id="3.50.50.60">
    <property type="entry name" value="FAD/NAD(P)-binding domain"/>
    <property type="match status" value="2"/>
</dbReference>
<dbReference type="Pfam" id="PF04324">
    <property type="entry name" value="Fer2_BFD"/>
    <property type="match status" value="1"/>
</dbReference>
<evidence type="ECO:0000259" key="6">
    <source>
        <dbReference type="Pfam" id="PF04324"/>
    </source>
</evidence>
<dbReference type="InterPro" id="IPR016156">
    <property type="entry name" value="FAD/NAD-linked_Rdtase_dimer_sf"/>
</dbReference>
<evidence type="ECO:0000256" key="1">
    <source>
        <dbReference type="ARBA" id="ARBA00001974"/>
    </source>
</evidence>
<dbReference type="Gene3D" id="3.30.390.30">
    <property type="match status" value="1"/>
</dbReference>
<keyword evidence="4" id="KW-0274">FAD</keyword>
<feature type="domain" description="NADH-rubredoxin oxidoreductase C-terminal" evidence="8">
    <location>
        <begin position="328"/>
        <end position="396"/>
    </location>
</feature>